<sequence length="254" mass="28544">MSLYYDLTPTGIPGLDEVLGGGLIKGRTYLISGETGTGKTLLSLSFLINGIFRYGEPGIYVSVDETYDQLMNGVRRFGWDLETLREQGYLEVLIPEMDIIEKIREKDPMTIAKSLVYTIADYAKSLEAQRLVIDPIAPLVTLEKDVQILREYIRALVMGIEREVGVTTIITTEIPTGARVISRYGVEEFLAAGVFITGLAQTTEGDFKRYLFIRKMRWQAVQPTILEVEIQPKTGIMIKGPLKDVHIPFYALML</sequence>
<dbReference type="Gene3D" id="3.40.50.300">
    <property type="entry name" value="P-loop containing nucleotide triphosphate hydrolases"/>
    <property type="match status" value="1"/>
</dbReference>
<reference evidence="5" key="2">
    <citation type="submission" date="2020-09" db="EMBL/GenBank/DDBJ databases">
        <authorList>
            <person name="Sun Q."/>
            <person name="Ohkuma M."/>
        </authorList>
    </citation>
    <scope>NUCLEOTIDE SEQUENCE</scope>
    <source>
        <strain evidence="5">JCM 11219</strain>
    </source>
</reference>
<evidence type="ECO:0000313" key="7">
    <source>
        <dbReference type="Proteomes" id="UP001060771"/>
    </source>
</evidence>
<dbReference type="GO" id="GO:0005524">
    <property type="term" value="F:ATP binding"/>
    <property type="evidence" value="ECO:0007669"/>
    <property type="project" value="UniProtKB-KW"/>
</dbReference>
<name>A0A830EKG2_9CREN</name>
<dbReference type="PRINTS" id="PR01874">
    <property type="entry name" value="DNAREPAIRADA"/>
</dbReference>
<dbReference type="Proteomes" id="UP001060771">
    <property type="component" value="Chromosome"/>
</dbReference>
<dbReference type="EMBL" id="BMNM01000013">
    <property type="protein sequence ID" value="GGI85624.1"/>
    <property type="molecule type" value="Genomic_DNA"/>
</dbReference>
<protein>
    <submittedName>
        <fullName evidence="5">Circadian clock protein KaiC</fullName>
    </submittedName>
</protein>
<dbReference type="PROSITE" id="PS51146">
    <property type="entry name" value="KAIC"/>
    <property type="match status" value="1"/>
</dbReference>
<accession>A0A830EKG2</accession>
<dbReference type="PANTHER" id="PTHR43637:SF1">
    <property type="entry name" value="UPF0273 PROTEIN TM_0370"/>
    <property type="match status" value="1"/>
</dbReference>
<dbReference type="InterPro" id="IPR010624">
    <property type="entry name" value="KaiC_dom"/>
</dbReference>
<reference evidence="7" key="3">
    <citation type="submission" date="2022-09" db="EMBL/GenBank/DDBJ databases">
        <title>Complete genome sequence of Vulcanisaeta souniana.</title>
        <authorList>
            <person name="Kato S."/>
            <person name="Itoh T."/>
            <person name="Ohkuma M."/>
        </authorList>
    </citation>
    <scope>NUCLEOTIDE SEQUENCE [LARGE SCALE GENOMIC DNA]</scope>
    <source>
        <strain evidence="7">JCM 11219</strain>
    </source>
</reference>
<dbReference type="GeneID" id="76207557"/>
<reference evidence="4" key="4">
    <citation type="journal article" date="2023" name="Microbiol. Resour. Announc.">
        <title>Complete Genome Sequence of Vulcanisaeta souniana Strain IC-059, a Hyperthermophilic Archaeon Isolated from Hot Spring Water in Japan.</title>
        <authorList>
            <person name="Kato S."/>
            <person name="Itoh T."/>
            <person name="Wu L."/>
            <person name="Ma J."/>
            <person name="Ohkuma M."/>
        </authorList>
    </citation>
    <scope>NUCLEOTIDE SEQUENCE</scope>
    <source>
        <strain evidence="4">JCM 11219</strain>
    </source>
</reference>
<dbReference type="EMBL" id="AP026830">
    <property type="protein sequence ID" value="BDR92924.1"/>
    <property type="molecule type" value="Genomic_DNA"/>
</dbReference>
<gene>
    <name evidence="5" type="ORF">GCM10007112_23390</name>
    <name evidence="4" type="ORF">Vsou_20170</name>
</gene>
<evidence type="ECO:0000256" key="2">
    <source>
        <dbReference type="ARBA" id="ARBA00022840"/>
    </source>
</evidence>
<organism evidence="5 6">
    <name type="scientific">Vulcanisaeta souniana JCM 11219</name>
    <dbReference type="NCBI Taxonomy" id="1293586"/>
    <lineage>
        <taxon>Archaea</taxon>
        <taxon>Thermoproteota</taxon>
        <taxon>Thermoprotei</taxon>
        <taxon>Thermoproteales</taxon>
        <taxon>Thermoproteaceae</taxon>
        <taxon>Vulcanisaeta</taxon>
    </lineage>
</organism>
<evidence type="ECO:0000313" key="5">
    <source>
        <dbReference type="EMBL" id="GGI85624.1"/>
    </source>
</evidence>
<dbReference type="PROSITE" id="PS00675">
    <property type="entry name" value="SIGMA54_INTERACT_1"/>
    <property type="match status" value="1"/>
</dbReference>
<keyword evidence="2" id="KW-0067">ATP-binding</keyword>
<keyword evidence="1" id="KW-0547">Nucleotide-binding</keyword>
<feature type="domain" description="KaiC" evidence="3">
    <location>
        <begin position="6"/>
        <end position="254"/>
    </location>
</feature>
<dbReference type="SUPFAM" id="SSF52540">
    <property type="entry name" value="P-loop containing nucleoside triphosphate hydrolases"/>
    <property type="match status" value="1"/>
</dbReference>
<evidence type="ECO:0000313" key="4">
    <source>
        <dbReference type="EMBL" id="BDR92924.1"/>
    </source>
</evidence>
<dbReference type="Pfam" id="PF06745">
    <property type="entry name" value="ATPase"/>
    <property type="match status" value="1"/>
</dbReference>
<dbReference type="RefSeq" id="WP_188604087.1">
    <property type="nucleotide sequence ID" value="NZ_AP026830.1"/>
</dbReference>
<evidence type="ECO:0000313" key="6">
    <source>
        <dbReference type="Proteomes" id="UP000657075"/>
    </source>
</evidence>
<proteinExistence type="predicted"/>
<dbReference type="InterPro" id="IPR025662">
    <property type="entry name" value="Sigma_54_int_dom_ATP-bd_1"/>
</dbReference>
<dbReference type="OrthoDB" id="27015at2157"/>
<dbReference type="InterPro" id="IPR014774">
    <property type="entry name" value="KaiC-like_dom"/>
</dbReference>
<dbReference type="InterPro" id="IPR027417">
    <property type="entry name" value="P-loop_NTPase"/>
</dbReference>
<keyword evidence="7" id="KW-1185">Reference proteome</keyword>
<dbReference type="PANTHER" id="PTHR43637">
    <property type="entry name" value="UPF0273 PROTEIN TM_0370"/>
    <property type="match status" value="1"/>
</dbReference>
<evidence type="ECO:0000259" key="3">
    <source>
        <dbReference type="PROSITE" id="PS51146"/>
    </source>
</evidence>
<dbReference type="Proteomes" id="UP000657075">
    <property type="component" value="Unassembled WGS sequence"/>
</dbReference>
<evidence type="ECO:0000256" key="1">
    <source>
        <dbReference type="ARBA" id="ARBA00022741"/>
    </source>
</evidence>
<reference evidence="5" key="1">
    <citation type="journal article" date="2014" name="Int. J. Syst. Evol. Microbiol.">
        <title>Complete genome sequence of Corynebacterium casei LMG S-19264T (=DSM 44701T), isolated from a smear-ripened cheese.</title>
        <authorList>
            <consortium name="US DOE Joint Genome Institute (JGI-PGF)"/>
            <person name="Walter F."/>
            <person name="Albersmeier A."/>
            <person name="Kalinowski J."/>
            <person name="Ruckert C."/>
        </authorList>
    </citation>
    <scope>NUCLEOTIDE SEQUENCE</scope>
    <source>
        <strain evidence="5">JCM 11219</strain>
    </source>
</reference>
<dbReference type="AlphaFoldDB" id="A0A830EKG2"/>